<dbReference type="Proteomes" id="UP000054805">
    <property type="component" value="Unassembled WGS sequence"/>
</dbReference>
<proteinExistence type="predicted"/>
<dbReference type="AlphaFoldDB" id="A0A0V1IQ61"/>
<comment type="caution">
    <text evidence="1">The sequence shown here is derived from an EMBL/GenBank/DDBJ whole genome shotgun (WGS) entry which is preliminary data.</text>
</comment>
<gene>
    <name evidence="1" type="ORF">T4B_15325</name>
</gene>
<evidence type="ECO:0000313" key="1">
    <source>
        <dbReference type="EMBL" id="KRZ24944.1"/>
    </source>
</evidence>
<accession>A0A0V1IQ61</accession>
<keyword evidence="2" id="KW-1185">Reference proteome</keyword>
<dbReference type="EMBL" id="JYDS01000111">
    <property type="protein sequence ID" value="KRZ24944.1"/>
    <property type="molecule type" value="Genomic_DNA"/>
</dbReference>
<sequence length="73" mass="8589">MIQNKRNLKPEQCFLRASNSRKVLLLHQQAAHFHMHVLKSTIKNQAVPLYFKEITSYFSSKQNFITEVWLAGE</sequence>
<evidence type="ECO:0000313" key="2">
    <source>
        <dbReference type="Proteomes" id="UP000054805"/>
    </source>
</evidence>
<reference evidence="1 2" key="1">
    <citation type="submission" date="2015-01" db="EMBL/GenBank/DDBJ databases">
        <title>Evolution of Trichinella species and genotypes.</title>
        <authorList>
            <person name="Korhonen P.K."/>
            <person name="Edoardo P."/>
            <person name="Giuseppe L.R."/>
            <person name="Gasser R.B."/>
        </authorList>
    </citation>
    <scope>NUCLEOTIDE SEQUENCE [LARGE SCALE GENOMIC DNA]</scope>
    <source>
        <strain evidence="1">ISS588</strain>
    </source>
</reference>
<name>A0A0V1IQ61_TRIPS</name>
<organism evidence="1 2">
    <name type="scientific">Trichinella pseudospiralis</name>
    <name type="common">Parasitic roundworm</name>
    <dbReference type="NCBI Taxonomy" id="6337"/>
    <lineage>
        <taxon>Eukaryota</taxon>
        <taxon>Metazoa</taxon>
        <taxon>Ecdysozoa</taxon>
        <taxon>Nematoda</taxon>
        <taxon>Enoplea</taxon>
        <taxon>Dorylaimia</taxon>
        <taxon>Trichinellida</taxon>
        <taxon>Trichinellidae</taxon>
        <taxon>Trichinella</taxon>
    </lineage>
</organism>
<protein>
    <submittedName>
        <fullName evidence="1">Uncharacterized protein</fullName>
    </submittedName>
</protein>